<protein>
    <submittedName>
        <fullName evidence="1">Uncharacterized protein</fullName>
    </submittedName>
</protein>
<evidence type="ECO:0000313" key="2">
    <source>
        <dbReference type="Proteomes" id="UP000324222"/>
    </source>
</evidence>
<sequence length="27" mass="3165">MSSLWPLKMMATSPLYSKDSRFSHTDF</sequence>
<proteinExistence type="predicted"/>
<comment type="caution">
    <text evidence="1">The sequence shown here is derived from an EMBL/GenBank/DDBJ whole genome shotgun (WGS) entry which is preliminary data.</text>
</comment>
<name>A0A5B7JDW5_PORTR</name>
<keyword evidence="2" id="KW-1185">Reference proteome</keyword>
<accession>A0A5B7JDW5</accession>
<gene>
    <name evidence="1" type="ORF">E2C01_085535</name>
</gene>
<evidence type="ECO:0000313" key="1">
    <source>
        <dbReference type="EMBL" id="MPC90544.1"/>
    </source>
</evidence>
<dbReference type="AlphaFoldDB" id="A0A5B7JDW5"/>
<organism evidence="1 2">
    <name type="scientific">Portunus trituberculatus</name>
    <name type="common">Swimming crab</name>
    <name type="synonym">Neptunus trituberculatus</name>
    <dbReference type="NCBI Taxonomy" id="210409"/>
    <lineage>
        <taxon>Eukaryota</taxon>
        <taxon>Metazoa</taxon>
        <taxon>Ecdysozoa</taxon>
        <taxon>Arthropoda</taxon>
        <taxon>Crustacea</taxon>
        <taxon>Multicrustacea</taxon>
        <taxon>Malacostraca</taxon>
        <taxon>Eumalacostraca</taxon>
        <taxon>Eucarida</taxon>
        <taxon>Decapoda</taxon>
        <taxon>Pleocyemata</taxon>
        <taxon>Brachyura</taxon>
        <taxon>Eubrachyura</taxon>
        <taxon>Portunoidea</taxon>
        <taxon>Portunidae</taxon>
        <taxon>Portuninae</taxon>
        <taxon>Portunus</taxon>
    </lineage>
</organism>
<dbReference type="EMBL" id="VSRR010084753">
    <property type="protein sequence ID" value="MPC90544.1"/>
    <property type="molecule type" value="Genomic_DNA"/>
</dbReference>
<dbReference type="Proteomes" id="UP000324222">
    <property type="component" value="Unassembled WGS sequence"/>
</dbReference>
<reference evidence="1 2" key="1">
    <citation type="submission" date="2019-05" db="EMBL/GenBank/DDBJ databases">
        <title>Another draft genome of Portunus trituberculatus and its Hox gene families provides insights of decapod evolution.</title>
        <authorList>
            <person name="Jeong J.-H."/>
            <person name="Song I."/>
            <person name="Kim S."/>
            <person name="Choi T."/>
            <person name="Kim D."/>
            <person name="Ryu S."/>
            <person name="Kim W."/>
        </authorList>
    </citation>
    <scope>NUCLEOTIDE SEQUENCE [LARGE SCALE GENOMIC DNA]</scope>
    <source>
        <tissue evidence="1">Muscle</tissue>
    </source>
</reference>